<evidence type="ECO:0000256" key="1">
    <source>
        <dbReference type="SAM" id="MobiDB-lite"/>
    </source>
</evidence>
<proteinExistence type="predicted"/>
<protein>
    <submittedName>
        <fullName evidence="2">Uncharacterized protein</fullName>
    </submittedName>
</protein>
<name>A0ABQ1Q1D7_9ACTN</name>
<feature type="compositionally biased region" description="Polar residues" evidence="1">
    <location>
        <begin position="91"/>
        <end position="102"/>
    </location>
</feature>
<feature type="region of interest" description="Disordered" evidence="1">
    <location>
        <begin position="1"/>
        <end position="20"/>
    </location>
</feature>
<dbReference type="Proteomes" id="UP000630594">
    <property type="component" value="Unassembled WGS sequence"/>
</dbReference>
<accession>A0ABQ1Q1D7</accession>
<sequence>MCSVALRVPESSSPPQAESVRASVRAAADVRTKLRMEVSSIDVTGTLDATQSEVTEGASTGASTEAPEKWKARPLLTGDTTTTGREETYANGGSQHNLSARVSPNEGCPPGLSGW</sequence>
<dbReference type="EMBL" id="BMCK01000001">
    <property type="protein sequence ID" value="GGD09683.1"/>
    <property type="molecule type" value="Genomic_DNA"/>
</dbReference>
<keyword evidence="3" id="KW-1185">Reference proteome</keyword>
<reference evidence="3" key="1">
    <citation type="journal article" date="2019" name="Int. J. Syst. Evol. Microbiol.">
        <title>The Global Catalogue of Microorganisms (GCM) 10K type strain sequencing project: providing services to taxonomists for standard genome sequencing and annotation.</title>
        <authorList>
            <consortium name="The Broad Institute Genomics Platform"/>
            <consortium name="The Broad Institute Genome Sequencing Center for Infectious Disease"/>
            <person name="Wu L."/>
            <person name="Ma J."/>
        </authorList>
    </citation>
    <scope>NUCLEOTIDE SEQUENCE [LARGE SCALE GENOMIC DNA]</scope>
    <source>
        <strain evidence="3">CCM 7403</strain>
    </source>
</reference>
<gene>
    <name evidence="2" type="ORF">GCM10007231_05670</name>
</gene>
<feature type="compositionally biased region" description="Polar residues" evidence="1">
    <location>
        <begin position="49"/>
        <end position="63"/>
    </location>
</feature>
<evidence type="ECO:0000313" key="3">
    <source>
        <dbReference type="Proteomes" id="UP000630594"/>
    </source>
</evidence>
<comment type="caution">
    <text evidence="2">The sequence shown here is derived from an EMBL/GenBank/DDBJ whole genome shotgun (WGS) entry which is preliminary data.</text>
</comment>
<organism evidence="2 3">
    <name type="scientific">Nocardioides daphniae</name>
    <dbReference type="NCBI Taxonomy" id="402297"/>
    <lineage>
        <taxon>Bacteria</taxon>
        <taxon>Bacillati</taxon>
        <taxon>Actinomycetota</taxon>
        <taxon>Actinomycetes</taxon>
        <taxon>Propionibacteriales</taxon>
        <taxon>Nocardioidaceae</taxon>
        <taxon>Nocardioides</taxon>
    </lineage>
</organism>
<feature type="region of interest" description="Disordered" evidence="1">
    <location>
        <begin position="49"/>
        <end position="115"/>
    </location>
</feature>
<evidence type="ECO:0000313" key="2">
    <source>
        <dbReference type="EMBL" id="GGD09683.1"/>
    </source>
</evidence>